<accession>A0A0D3I8P9</accession>
<dbReference type="STRING" id="2903.R1DFV3"/>
<dbReference type="GeneID" id="17253800"/>
<dbReference type="PANTHER" id="PTHR45661">
    <property type="entry name" value="SURFACE ANTIGEN"/>
    <property type="match status" value="1"/>
</dbReference>
<dbReference type="InterPro" id="IPR032675">
    <property type="entry name" value="LRR_dom_sf"/>
</dbReference>
<name>A0A0D3I8P9_EMIH1</name>
<dbReference type="InterPro" id="IPR053139">
    <property type="entry name" value="Surface_bspA-like"/>
</dbReference>
<dbReference type="PaxDb" id="2903-EOD07634"/>
<protein>
    <submittedName>
        <fullName evidence="1">Uncharacterized protein</fullName>
    </submittedName>
</protein>
<keyword evidence="2" id="KW-1185">Reference proteome</keyword>
<reference evidence="2" key="1">
    <citation type="journal article" date="2013" name="Nature">
        <title>Pan genome of the phytoplankton Emiliania underpins its global distribution.</title>
        <authorList>
            <person name="Read B.A."/>
            <person name="Kegel J."/>
            <person name="Klute M.J."/>
            <person name="Kuo A."/>
            <person name="Lefebvre S.C."/>
            <person name="Maumus F."/>
            <person name="Mayer C."/>
            <person name="Miller J."/>
            <person name="Monier A."/>
            <person name="Salamov A."/>
            <person name="Young J."/>
            <person name="Aguilar M."/>
            <person name="Claverie J.M."/>
            <person name="Frickenhaus S."/>
            <person name="Gonzalez K."/>
            <person name="Herman E.K."/>
            <person name="Lin Y.C."/>
            <person name="Napier J."/>
            <person name="Ogata H."/>
            <person name="Sarno A.F."/>
            <person name="Shmutz J."/>
            <person name="Schroeder D."/>
            <person name="de Vargas C."/>
            <person name="Verret F."/>
            <person name="von Dassow P."/>
            <person name="Valentin K."/>
            <person name="Van de Peer Y."/>
            <person name="Wheeler G."/>
            <person name="Dacks J.B."/>
            <person name="Delwiche C.F."/>
            <person name="Dyhrman S.T."/>
            <person name="Glockner G."/>
            <person name="John U."/>
            <person name="Richards T."/>
            <person name="Worden A.Z."/>
            <person name="Zhang X."/>
            <person name="Grigoriev I.V."/>
            <person name="Allen A.E."/>
            <person name="Bidle K."/>
            <person name="Borodovsky M."/>
            <person name="Bowler C."/>
            <person name="Brownlee C."/>
            <person name="Cock J.M."/>
            <person name="Elias M."/>
            <person name="Gladyshev V.N."/>
            <person name="Groth M."/>
            <person name="Guda C."/>
            <person name="Hadaegh A."/>
            <person name="Iglesias-Rodriguez M.D."/>
            <person name="Jenkins J."/>
            <person name="Jones B.M."/>
            <person name="Lawson T."/>
            <person name="Leese F."/>
            <person name="Lindquist E."/>
            <person name="Lobanov A."/>
            <person name="Lomsadze A."/>
            <person name="Malik S.B."/>
            <person name="Marsh M.E."/>
            <person name="Mackinder L."/>
            <person name="Mock T."/>
            <person name="Mueller-Roeber B."/>
            <person name="Pagarete A."/>
            <person name="Parker M."/>
            <person name="Probert I."/>
            <person name="Quesneville H."/>
            <person name="Raines C."/>
            <person name="Rensing S.A."/>
            <person name="Riano-Pachon D.M."/>
            <person name="Richier S."/>
            <person name="Rokitta S."/>
            <person name="Shiraiwa Y."/>
            <person name="Soanes D.M."/>
            <person name="van der Giezen M."/>
            <person name="Wahlund T.M."/>
            <person name="Williams B."/>
            <person name="Wilson W."/>
            <person name="Wolfe G."/>
            <person name="Wurch L.L."/>
        </authorList>
    </citation>
    <scope>NUCLEOTIDE SEQUENCE</scope>
</reference>
<dbReference type="HOGENOM" id="CLU_480164_0_0_1"/>
<evidence type="ECO:0000313" key="1">
    <source>
        <dbReference type="EnsemblProtists" id="EOD07634"/>
    </source>
</evidence>
<dbReference type="SUPFAM" id="SSF52058">
    <property type="entry name" value="L domain-like"/>
    <property type="match status" value="1"/>
</dbReference>
<sequence>MHGIHVAYAVPAHDYGGYACDQCKSLVSIKLPATPITFEGEAHFAQAGTSTESSALDVEWGGLTSIGYSTFSRSGLRTVDLSGAAVQTIEAYAFYGCVQLEQVDLSGSNVNTVGNGAFESCSSLASIKLPATDANFGQAAFGRSGTESSTLVVDWGGVTVFGYAMFSGSGMRELDLSGTAIHTIKGYACDQCKSLVSIKLPATPITFEGEAHFAQAGTSTESSALDVEWGGLTSIGYSTFSRSGLRTVDLSGAAVQTIEAYAFYGCVQLEQVDLSGSNVNTVGNGAFESCSSLASIKLPATDVTFGTHAFSGSGTESSTLIVDWGGVTVFGYAMFSGSGMRELDLSGTAVRTIGAYACNSCTSLTSLTLPQGMGLIESWAFASCTLLSWTYVPPTCIIEPHAFEGTQGYGANYPPSPPSPPLSLRKPRTSAGSAFAWKFLAKVTDGKSKTFGKSKKQTSPWFSAKAPQRFLPCHLLVVTTENQQPISSVTVTRDTKNKPSKAKKYLNGFEIWVGKKAGEKAVKCGGPFAWSKIKKGPVTAPCDAAKSKRACLPSNRHASIPTSSRDDA</sequence>
<dbReference type="eggNOG" id="KOG0619">
    <property type="taxonomic scope" value="Eukaryota"/>
</dbReference>
<dbReference type="RefSeq" id="XP_005760063.1">
    <property type="nucleotide sequence ID" value="XM_005760006.1"/>
</dbReference>
<dbReference type="Pfam" id="PF13306">
    <property type="entry name" value="LRR_5"/>
    <property type="match status" value="3"/>
</dbReference>
<proteinExistence type="predicted"/>
<dbReference type="Proteomes" id="UP000013827">
    <property type="component" value="Unassembled WGS sequence"/>
</dbReference>
<reference evidence="1" key="2">
    <citation type="submission" date="2024-10" db="UniProtKB">
        <authorList>
            <consortium name="EnsemblProtists"/>
        </authorList>
    </citation>
    <scope>IDENTIFICATION</scope>
</reference>
<dbReference type="EnsemblProtists" id="EOD07634">
    <property type="protein sequence ID" value="EOD07634"/>
    <property type="gene ID" value="EMIHUDRAFT_218116"/>
</dbReference>
<dbReference type="PANTHER" id="PTHR45661:SF3">
    <property type="entry name" value="IG-LIKE DOMAIN-CONTAINING PROTEIN"/>
    <property type="match status" value="1"/>
</dbReference>
<dbReference type="KEGG" id="ehx:EMIHUDRAFT_218116"/>
<dbReference type="InterPro" id="IPR026906">
    <property type="entry name" value="LRR_5"/>
</dbReference>
<evidence type="ECO:0000313" key="2">
    <source>
        <dbReference type="Proteomes" id="UP000013827"/>
    </source>
</evidence>
<organism evidence="1 2">
    <name type="scientific">Emiliania huxleyi (strain CCMP1516)</name>
    <dbReference type="NCBI Taxonomy" id="280463"/>
    <lineage>
        <taxon>Eukaryota</taxon>
        <taxon>Haptista</taxon>
        <taxon>Haptophyta</taxon>
        <taxon>Prymnesiophyceae</taxon>
        <taxon>Isochrysidales</taxon>
        <taxon>Noelaerhabdaceae</taxon>
        <taxon>Emiliania</taxon>
    </lineage>
</organism>
<dbReference type="AlphaFoldDB" id="A0A0D3I8P9"/>
<dbReference type="Gene3D" id="3.80.10.10">
    <property type="entry name" value="Ribonuclease Inhibitor"/>
    <property type="match status" value="3"/>
</dbReference>